<dbReference type="Pfam" id="PF04493">
    <property type="entry name" value="Endonuclease_5"/>
    <property type="match status" value="1"/>
</dbReference>
<dbReference type="Ensembl" id="ENSLCNT00005037335.1">
    <property type="protein sequence ID" value="ENSLCNP00005033455.1"/>
    <property type="gene ID" value="ENSLCNG00005021732.1"/>
</dbReference>
<dbReference type="Proteomes" id="UP000472241">
    <property type="component" value="Unplaced"/>
</dbReference>
<feature type="region of interest" description="Disordered" evidence="6">
    <location>
        <begin position="12"/>
        <end position="39"/>
    </location>
</feature>
<name>A0A667IHD0_LYNCA</name>
<dbReference type="PANTHER" id="PTHR28511:SF1">
    <property type="entry name" value="ENDONUCLEASE V"/>
    <property type="match status" value="1"/>
</dbReference>
<proteinExistence type="predicted"/>
<protein>
    <submittedName>
        <fullName evidence="7">Endonuclease V</fullName>
    </submittedName>
</protein>
<dbReference type="PANTHER" id="PTHR28511">
    <property type="entry name" value="ENDONUCLEASE V"/>
    <property type="match status" value="1"/>
</dbReference>
<comment type="subcellular location">
    <subcellularLocation>
        <location evidence="1">Cytoplasm</location>
    </subcellularLocation>
</comment>
<feature type="region of interest" description="Disordered" evidence="6">
    <location>
        <begin position="202"/>
        <end position="239"/>
    </location>
</feature>
<dbReference type="GO" id="GO:0016891">
    <property type="term" value="F:RNA endonuclease activity producing 5'-phosphomonoesters, hydrolytic mechanism"/>
    <property type="evidence" value="ECO:0007669"/>
    <property type="project" value="TreeGrafter"/>
</dbReference>
<dbReference type="GO" id="GO:0006281">
    <property type="term" value="P:DNA repair"/>
    <property type="evidence" value="ECO:0007669"/>
    <property type="project" value="InterPro"/>
</dbReference>
<evidence type="ECO:0000256" key="2">
    <source>
        <dbReference type="ARBA" id="ARBA00022490"/>
    </source>
</evidence>
<dbReference type="AlphaFoldDB" id="A0A667IHD0"/>
<evidence type="ECO:0000256" key="6">
    <source>
        <dbReference type="SAM" id="MobiDB-lite"/>
    </source>
</evidence>
<dbReference type="GO" id="GO:0005737">
    <property type="term" value="C:cytoplasm"/>
    <property type="evidence" value="ECO:0007669"/>
    <property type="project" value="UniProtKB-SubCell"/>
</dbReference>
<evidence type="ECO:0000256" key="5">
    <source>
        <dbReference type="ARBA" id="ARBA00022801"/>
    </source>
</evidence>
<dbReference type="GO" id="GO:0003727">
    <property type="term" value="F:single-stranded RNA binding"/>
    <property type="evidence" value="ECO:0007669"/>
    <property type="project" value="TreeGrafter"/>
</dbReference>
<evidence type="ECO:0000256" key="1">
    <source>
        <dbReference type="ARBA" id="ARBA00004496"/>
    </source>
</evidence>
<keyword evidence="5" id="KW-0378">Hydrolase</keyword>
<dbReference type="InterPro" id="IPR007581">
    <property type="entry name" value="Endonuclease-V"/>
</dbReference>
<evidence type="ECO:0000256" key="4">
    <source>
        <dbReference type="ARBA" id="ARBA00022759"/>
    </source>
</evidence>
<evidence type="ECO:0000256" key="3">
    <source>
        <dbReference type="ARBA" id="ARBA00022722"/>
    </source>
</evidence>
<sequence>MKYRELIRLLMSPKGRGRPPPGDREAGRGPHSGSGWPSASWLPRAHSANRLLFTWGAAAGSGLSPVSTLSLVALARCPMSPASPSAPVGFGVACHLGVLTDLPCIGVAKKLLQVDGLENNTQHKEKIGLLRAGGDSFPLTGGSGTVLGMALRSHDHSTKPLYVSVGHKISLEAAVRLTRGCCRFRIPEPVRQVGVCPREAHGMRTREKLSSGRDQPEEGERWSRPKDPHPQRPWGGKEFDARKVSLELGPGRRGPVIEAARMLETCPQGPGCESRPAALWAAPRSWGSPSREQVLACAGSRFSAATGREGRVPGGLPGAFCFRPLPMACAGSALGGWAEEPRPDCREPVHTAQRPGDTWLCPGPAALTSR</sequence>
<keyword evidence="3" id="KW-0540">Nuclease</keyword>
<keyword evidence="4" id="KW-0255">Endonuclease</keyword>
<keyword evidence="2" id="KW-0963">Cytoplasm</keyword>
<organism evidence="7 8">
    <name type="scientific">Lynx canadensis</name>
    <name type="common">Canada lynx</name>
    <name type="synonym">Felis canadensis</name>
    <dbReference type="NCBI Taxonomy" id="61383"/>
    <lineage>
        <taxon>Eukaryota</taxon>
        <taxon>Metazoa</taxon>
        <taxon>Chordata</taxon>
        <taxon>Craniata</taxon>
        <taxon>Vertebrata</taxon>
        <taxon>Euteleostomi</taxon>
        <taxon>Mammalia</taxon>
        <taxon>Eutheria</taxon>
        <taxon>Laurasiatheria</taxon>
        <taxon>Carnivora</taxon>
        <taxon>Feliformia</taxon>
        <taxon>Felidae</taxon>
        <taxon>Felinae</taxon>
        <taxon>Lynx</taxon>
    </lineage>
</organism>
<dbReference type="GO" id="GO:0005730">
    <property type="term" value="C:nucleolus"/>
    <property type="evidence" value="ECO:0007669"/>
    <property type="project" value="TreeGrafter"/>
</dbReference>
<evidence type="ECO:0000313" key="8">
    <source>
        <dbReference type="Proteomes" id="UP000472241"/>
    </source>
</evidence>
<keyword evidence="8" id="KW-1185">Reference proteome</keyword>
<reference evidence="7" key="2">
    <citation type="submission" date="2025-09" db="UniProtKB">
        <authorList>
            <consortium name="Ensembl"/>
        </authorList>
    </citation>
    <scope>IDENTIFICATION</scope>
</reference>
<dbReference type="Gene3D" id="3.30.2170.10">
    <property type="entry name" value="archaeoglobus fulgidus dsm 4304 superfamily"/>
    <property type="match status" value="1"/>
</dbReference>
<gene>
    <name evidence="7" type="primary">ENDOV</name>
</gene>
<feature type="region of interest" description="Disordered" evidence="6">
    <location>
        <begin position="346"/>
        <end position="370"/>
    </location>
</feature>
<evidence type="ECO:0000313" key="7">
    <source>
        <dbReference type="Ensembl" id="ENSLCNP00005033455.1"/>
    </source>
</evidence>
<reference evidence="7" key="1">
    <citation type="submission" date="2025-08" db="UniProtKB">
        <authorList>
            <consortium name="Ensembl"/>
        </authorList>
    </citation>
    <scope>IDENTIFICATION</scope>
</reference>
<accession>A0A667IHD0</accession>